<evidence type="ECO:0000313" key="1">
    <source>
        <dbReference type="EMBL" id="AXO15634.1"/>
    </source>
</evidence>
<gene>
    <name evidence="1" type="ORF">DY252_16440</name>
</gene>
<reference evidence="1 2" key="1">
    <citation type="submission" date="2018-08" db="EMBL/GenBank/DDBJ databases">
        <title>Complete genome sequence of type strain Thalassospira indica MCCC 1A01103T, isolated from isolated from deep seawater of the Indian Ocean.</title>
        <authorList>
            <person name="Liu Y."/>
        </authorList>
    </citation>
    <scope>NUCLEOTIDE SEQUENCE [LARGE SCALE GENOMIC DNA]</scope>
    <source>
        <strain evidence="1 2">PB8BT</strain>
    </source>
</reference>
<evidence type="ECO:0008006" key="3">
    <source>
        <dbReference type="Google" id="ProtNLM"/>
    </source>
</evidence>
<name>A0ABN5NMD7_9PROT</name>
<dbReference type="Proteomes" id="UP000256971">
    <property type="component" value="Chromosome"/>
</dbReference>
<organism evidence="1 2">
    <name type="scientific">Thalassospira indica</name>
    <dbReference type="NCBI Taxonomy" id="1891279"/>
    <lineage>
        <taxon>Bacteria</taxon>
        <taxon>Pseudomonadati</taxon>
        <taxon>Pseudomonadota</taxon>
        <taxon>Alphaproteobacteria</taxon>
        <taxon>Rhodospirillales</taxon>
        <taxon>Thalassospiraceae</taxon>
        <taxon>Thalassospira</taxon>
    </lineage>
</organism>
<keyword evidence="2" id="KW-1185">Reference proteome</keyword>
<protein>
    <recommendedName>
        <fullName evidence="3">Lipoprotein</fullName>
    </recommendedName>
</protein>
<evidence type="ECO:0000313" key="2">
    <source>
        <dbReference type="Proteomes" id="UP000256971"/>
    </source>
</evidence>
<sequence length="206" mass="23058">MVMLTVGNAVLLTGCFSYSLPKGPQNSASHDQKLADVLSTNKGNILSPADANDISLSISDVPKNYRVMKHDGKSWTYDFLYKLGEYYYYKTTSSSAFTKPYRMRTNGKSTSHSYSADPFHLRPAPSGACKFVLGECKYIEDDGDITTVTNSYQDGIWTTKREIGLRGIGTRVDMEVYDKRGFSLFSSTSYTSDPDSYSYYFREPAS</sequence>
<dbReference type="EMBL" id="CP031555">
    <property type="protein sequence ID" value="AXO15634.1"/>
    <property type="molecule type" value="Genomic_DNA"/>
</dbReference>
<accession>A0ABN5NMD7</accession>
<proteinExistence type="predicted"/>